<comment type="similarity">
    <text evidence="1">Belongs to the RelE toxin family.</text>
</comment>
<dbReference type="EMBL" id="CP023737">
    <property type="protein sequence ID" value="ATQ66743.1"/>
    <property type="molecule type" value="Genomic_DNA"/>
</dbReference>
<reference evidence="4" key="1">
    <citation type="submission" date="2017-10" db="EMBL/GenBank/DDBJ databases">
        <title>Completed PacBio SMRT sequence of Methylosinus trichosporium OB3b reveals presence of a third large plasmid.</title>
        <authorList>
            <person name="Charles T.C."/>
            <person name="Lynch M.D.J."/>
            <person name="Heil J.R."/>
            <person name="Cheng J."/>
        </authorList>
    </citation>
    <scope>NUCLEOTIDE SEQUENCE [LARGE SCALE GENOMIC DNA]</scope>
    <source>
        <strain evidence="4">OB3b</strain>
    </source>
</reference>
<organism evidence="3 4">
    <name type="scientific">Methylosinus trichosporium (strain ATCC 35070 / NCIMB 11131 / UNIQEM 75 / OB3b)</name>
    <dbReference type="NCBI Taxonomy" id="595536"/>
    <lineage>
        <taxon>Bacteria</taxon>
        <taxon>Pseudomonadati</taxon>
        <taxon>Pseudomonadota</taxon>
        <taxon>Alphaproteobacteria</taxon>
        <taxon>Hyphomicrobiales</taxon>
        <taxon>Methylocystaceae</taxon>
        <taxon>Methylosinus</taxon>
    </lineage>
</organism>
<dbReference type="STRING" id="595536.GCA_000178815_00612"/>
<keyword evidence="2" id="KW-1277">Toxin-antitoxin system</keyword>
<evidence type="ECO:0000313" key="3">
    <source>
        <dbReference type="EMBL" id="ATQ66743.1"/>
    </source>
</evidence>
<evidence type="ECO:0000256" key="1">
    <source>
        <dbReference type="ARBA" id="ARBA00006226"/>
    </source>
</evidence>
<protein>
    <submittedName>
        <fullName evidence="3">Type II toxin-antitoxin system RelE/ParE family toxin</fullName>
    </submittedName>
</protein>
<dbReference type="Pfam" id="PF05016">
    <property type="entry name" value="ParE_toxin"/>
    <property type="match status" value="1"/>
</dbReference>
<sequence length="99" mass="11150">MIVVVTEQAEADLEAIGEHIAEESPSRAVSFIEELREACEGLGSMSKRFPLAPRYEHAGIRRRVHGNYLIFYRIGIETVDVIHVLHGAMDYEPLLFPKG</sequence>
<name>A0A2D2CVH7_METT3</name>
<dbReference type="Proteomes" id="UP000230709">
    <property type="component" value="Chromosome"/>
</dbReference>
<proteinExistence type="inferred from homology"/>
<gene>
    <name evidence="3" type="ORF">CQW49_01655</name>
</gene>
<keyword evidence="4" id="KW-1185">Reference proteome</keyword>
<dbReference type="PANTHER" id="PTHR33755:SF6">
    <property type="entry name" value="PLASMID STABILIZATION SYSTEM PROTEIN"/>
    <property type="match status" value="1"/>
</dbReference>
<dbReference type="Gene3D" id="3.30.2310.20">
    <property type="entry name" value="RelE-like"/>
    <property type="match status" value="1"/>
</dbReference>
<dbReference type="InterPro" id="IPR051803">
    <property type="entry name" value="TA_system_RelE-like_toxin"/>
</dbReference>
<dbReference type="AlphaFoldDB" id="A0A2D2CVH7"/>
<evidence type="ECO:0000256" key="2">
    <source>
        <dbReference type="ARBA" id="ARBA00022649"/>
    </source>
</evidence>
<accession>A0A2D2CVH7</accession>
<dbReference type="InterPro" id="IPR035093">
    <property type="entry name" value="RelE/ParE_toxin_dom_sf"/>
</dbReference>
<dbReference type="KEGG" id="mtw:CQW49_01655"/>
<evidence type="ECO:0000313" key="4">
    <source>
        <dbReference type="Proteomes" id="UP000230709"/>
    </source>
</evidence>
<dbReference type="PANTHER" id="PTHR33755">
    <property type="entry name" value="TOXIN PARE1-RELATED"/>
    <property type="match status" value="1"/>
</dbReference>
<dbReference type="InterPro" id="IPR007712">
    <property type="entry name" value="RelE/ParE_toxin"/>
</dbReference>
<dbReference type="RefSeq" id="WP_003613224.1">
    <property type="nucleotide sequence ID" value="NZ_ADVE02000001.1"/>
</dbReference>